<evidence type="ECO:0000256" key="1">
    <source>
        <dbReference type="SAM" id="SignalP"/>
    </source>
</evidence>
<dbReference type="Proteomes" id="UP000321083">
    <property type="component" value="Unassembled WGS sequence"/>
</dbReference>
<reference evidence="2 3" key="1">
    <citation type="submission" date="2019-08" db="EMBL/GenBank/DDBJ databases">
        <title>100 year-old enigma solved: identification of Planctomyces bekefii, the type genus and species of the phylum Planctomycetes.</title>
        <authorList>
            <person name="Svetlana D.N."/>
            <person name="Overmann J."/>
        </authorList>
    </citation>
    <scope>NUCLEOTIDE SEQUENCE [LARGE SCALE GENOMIC DNA]</scope>
    <source>
        <strain evidence="2">Phe10_nw2017</strain>
    </source>
</reference>
<keyword evidence="3" id="KW-1185">Reference proteome</keyword>
<dbReference type="AlphaFoldDB" id="A0A5C6M181"/>
<feature type="chain" id="PRO_5022685628" description="Outer membrane protein beta-barrel domain-containing protein" evidence="1">
    <location>
        <begin position="24"/>
        <end position="243"/>
    </location>
</feature>
<feature type="signal peptide" evidence="1">
    <location>
        <begin position="1"/>
        <end position="23"/>
    </location>
</feature>
<evidence type="ECO:0008006" key="4">
    <source>
        <dbReference type="Google" id="ProtNLM"/>
    </source>
</evidence>
<accession>A0A5C6M181</accession>
<keyword evidence="1" id="KW-0732">Signal</keyword>
<evidence type="ECO:0000313" key="3">
    <source>
        <dbReference type="Proteomes" id="UP000321083"/>
    </source>
</evidence>
<comment type="caution">
    <text evidence="2">The sequence shown here is derived from an EMBL/GenBank/DDBJ whole genome shotgun (WGS) entry which is preliminary data.</text>
</comment>
<name>A0A5C6M181_9PLAN</name>
<reference evidence="2 3" key="2">
    <citation type="submission" date="2019-08" db="EMBL/GenBank/DDBJ databases">
        <authorList>
            <person name="Henke P."/>
        </authorList>
    </citation>
    <scope>NUCLEOTIDE SEQUENCE [LARGE SCALE GENOMIC DNA]</scope>
    <source>
        <strain evidence="2">Phe10_nw2017</strain>
    </source>
</reference>
<sequence length="243" mass="26852">MKSLMSLCLAVLVGSCVCSGAAAQESWFNAPSYCEVPQEPEPCPDPDAGLLGRSYGDFQLLRLDVSSDVPGVDFDAKGFQTSFNIPARWNSSLPEFMGQDVFLTTTWLSTTVEDSGTLIDVDARQFTTGINTYFYLTEDVRPFLQLGVGTEFARSRVSILGANFDLGDLNSRLVANPGLEIDLMDDLAWRSVILTATEDRFDESLYQSELIYWVSDRIYLRGGAIGDIQNDAFGWIFGAGWAW</sequence>
<organism evidence="2 3">
    <name type="scientific">Planctomyces bekefii</name>
    <dbReference type="NCBI Taxonomy" id="1653850"/>
    <lineage>
        <taxon>Bacteria</taxon>
        <taxon>Pseudomonadati</taxon>
        <taxon>Planctomycetota</taxon>
        <taxon>Planctomycetia</taxon>
        <taxon>Planctomycetales</taxon>
        <taxon>Planctomycetaceae</taxon>
        <taxon>Planctomyces</taxon>
    </lineage>
</organism>
<dbReference type="PROSITE" id="PS51257">
    <property type="entry name" value="PROKAR_LIPOPROTEIN"/>
    <property type="match status" value="1"/>
</dbReference>
<gene>
    <name evidence="2" type="ORF">E3A20_23720</name>
</gene>
<dbReference type="EMBL" id="SRHE01000636">
    <property type="protein sequence ID" value="TWW08500.1"/>
    <property type="molecule type" value="Genomic_DNA"/>
</dbReference>
<evidence type="ECO:0000313" key="2">
    <source>
        <dbReference type="EMBL" id="TWW08500.1"/>
    </source>
</evidence>
<proteinExistence type="predicted"/>
<protein>
    <recommendedName>
        <fullName evidence="4">Outer membrane protein beta-barrel domain-containing protein</fullName>
    </recommendedName>
</protein>